<evidence type="ECO:0000313" key="8">
    <source>
        <dbReference type="Proteomes" id="UP000728032"/>
    </source>
</evidence>
<feature type="transmembrane region" description="Helical" evidence="6">
    <location>
        <begin position="16"/>
        <end position="33"/>
    </location>
</feature>
<proteinExistence type="inferred from homology"/>
<feature type="transmembrane region" description="Helical" evidence="6">
    <location>
        <begin position="45"/>
        <end position="67"/>
    </location>
</feature>
<evidence type="ECO:0000313" key="7">
    <source>
        <dbReference type="EMBL" id="CAD7667290.1"/>
    </source>
</evidence>
<dbReference type="OrthoDB" id="442680at2759"/>
<evidence type="ECO:0000256" key="6">
    <source>
        <dbReference type="RuleBase" id="RU365102"/>
    </source>
</evidence>
<keyword evidence="8" id="KW-1185">Reference proteome</keyword>
<dbReference type="PANTHER" id="PTHR12608">
    <property type="entry name" value="TRANSMEMBRANE PROTEIN HTP-1 RELATED"/>
    <property type="match status" value="1"/>
</dbReference>
<name>A0A7R9R312_9ACAR</name>
<dbReference type="Pfam" id="PF01169">
    <property type="entry name" value="GDT1"/>
    <property type="match status" value="1"/>
</dbReference>
<dbReference type="GO" id="GO:0005384">
    <property type="term" value="F:manganese ion transmembrane transporter activity"/>
    <property type="evidence" value="ECO:0007669"/>
    <property type="project" value="TreeGrafter"/>
</dbReference>
<dbReference type="GO" id="GO:0032472">
    <property type="term" value="P:Golgi calcium ion transport"/>
    <property type="evidence" value="ECO:0007669"/>
    <property type="project" value="TreeGrafter"/>
</dbReference>
<comment type="caution">
    <text evidence="6">Lacks conserved residue(s) required for the propagation of feature annotation.</text>
</comment>
<gene>
    <name evidence="7" type="ORF">ONB1V03_LOCUS23222</name>
</gene>
<organism evidence="7">
    <name type="scientific">Oppiella nova</name>
    <dbReference type="NCBI Taxonomy" id="334625"/>
    <lineage>
        <taxon>Eukaryota</taxon>
        <taxon>Metazoa</taxon>
        <taxon>Ecdysozoa</taxon>
        <taxon>Arthropoda</taxon>
        <taxon>Chelicerata</taxon>
        <taxon>Arachnida</taxon>
        <taxon>Acari</taxon>
        <taxon>Acariformes</taxon>
        <taxon>Sarcoptiformes</taxon>
        <taxon>Oribatida</taxon>
        <taxon>Brachypylina</taxon>
        <taxon>Oppioidea</taxon>
        <taxon>Oppiidae</taxon>
        <taxon>Oppiella</taxon>
    </lineage>
</organism>
<protein>
    <recommendedName>
        <fullName evidence="6">GDT1 family protein</fullName>
    </recommendedName>
</protein>
<sequence>MTALISLQANSKAAKCLYLMVALIGILLSQYSGSLSPVIDSSRQLWLLVIESRFAQAFIASLFVIIFSELGDKTFFISAIMAMKHSRSSVF</sequence>
<comment type="similarity">
    <text evidence="2 6">Belongs to the GDT1 family.</text>
</comment>
<dbReference type="EMBL" id="OC972092">
    <property type="protein sequence ID" value="CAD7667290.1"/>
    <property type="molecule type" value="Genomic_DNA"/>
</dbReference>
<dbReference type="GO" id="GO:0032468">
    <property type="term" value="P:Golgi calcium ion homeostasis"/>
    <property type="evidence" value="ECO:0007669"/>
    <property type="project" value="TreeGrafter"/>
</dbReference>
<dbReference type="EMBL" id="CAJPVJ010057267">
    <property type="protein sequence ID" value="CAG2183802.1"/>
    <property type="molecule type" value="Genomic_DNA"/>
</dbReference>
<dbReference type="Proteomes" id="UP000728032">
    <property type="component" value="Unassembled WGS sequence"/>
</dbReference>
<evidence type="ECO:0000256" key="1">
    <source>
        <dbReference type="ARBA" id="ARBA00004141"/>
    </source>
</evidence>
<evidence type="ECO:0000256" key="2">
    <source>
        <dbReference type="ARBA" id="ARBA00009190"/>
    </source>
</evidence>
<dbReference type="AlphaFoldDB" id="A0A7R9R312"/>
<keyword evidence="5 6" id="KW-0472">Membrane</keyword>
<dbReference type="GO" id="GO:0015085">
    <property type="term" value="F:calcium ion transmembrane transporter activity"/>
    <property type="evidence" value="ECO:0007669"/>
    <property type="project" value="TreeGrafter"/>
</dbReference>
<keyword evidence="4 6" id="KW-1133">Transmembrane helix</keyword>
<evidence type="ECO:0000256" key="4">
    <source>
        <dbReference type="ARBA" id="ARBA00022989"/>
    </source>
</evidence>
<evidence type="ECO:0000256" key="3">
    <source>
        <dbReference type="ARBA" id="ARBA00022692"/>
    </source>
</evidence>
<dbReference type="PANTHER" id="PTHR12608:SF1">
    <property type="entry name" value="TRANSMEMBRANE PROTEIN 165"/>
    <property type="match status" value="1"/>
</dbReference>
<accession>A0A7R9R312</accession>
<dbReference type="InterPro" id="IPR001727">
    <property type="entry name" value="GDT1-like"/>
</dbReference>
<feature type="non-terminal residue" evidence="7">
    <location>
        <position position="1"/>
    </location>
</feature>
<evidence type="ECO:0000256" key="5">
    <source>
        <dbReference type="ARBA" id="ARBA00023136"/>
    </source>
</evidence>
<reference evidence="7" key="1">
    <citation type="submission" date="2020-11" db="EMBL/GenBank/DDBJ databases">
        <authorList>
            <person name="Tran Van P."/>
        </authorList>
    </citation>
    <scope>NUCLEOTIDE SEQUENCE</scope>
</reference>
<dbReference type="GO" id="GO:0005794">
    <property type="term" value="C:Golgi apparatus"/>
    <property type="evidence" value="ECO:0007669"/>
    <property type="project" value="TreeGrafter"/>
</dbReference>
<comment type="subcellular location">
    <subcellularLocation>
        <location evidence="1 6">Membrane</location>
        <topology evidence="1 6">Multi-pass membrane protein</topology>
    </subcellularLocation>
</comment>
<dbReference type="GO" id="GO:0016020">
    <property type="term" value="C:membrane"/>
    <property type="evidence" value="ECO:0007669"/>
    <property type="project" value="UniProtKB-SubCell"/>
</dbReference>
<keyword evidence="3 6" id="KW-0812">Transmembrane</keyword>